<sequence>MRLKIKRIARLLSKGRSLLALIIASAFCLVFAQFSAGIVSSLFTATGISLCALGFCAFASAWKLELAERKKFRRESNAVAKELLSTLGRLGGQAQGTIGRARSDSMSTFGAATIPETRIISKPDSHYAGRQAASQQMSGNDRWKLSYLLEADPRSRIRHILFIGGSPDSISLCGNAQFLRVGYASAIGEPPFDASCCLIDLRKARQNPWSDVVNASRTTEFLILREFLHRCKEIHIPIVVIPGSLPDHFSADLFSLADIVLDETHLSAEQAVLLASLGIRDVGVGGKL</sequence>
<organism evidence="2 3">
    <name type="scientific">Corynebacterium coyleae</name>
    <dbReference type="NCBI Taxonomy" id="53374"/>
    <lineage>
        <taxon>Bacteria</taxon>
        <taxon>Bacillati</taxon>
        <taxon>Actinomycetota</taxon>
        <taxon>Actinomycetes</taxon>
        <taxon>Mycobacteriales</taxon>
        <taxon>Corynebacteriaceae</taxon>
        <taxon>Corynebacterium</taxon>
    </lineage>
</organism>
<accession>A0ABX8KVH6</accession>
<proteinExistence type="predicted"/>
<reference evidence="2 3" key="1">
    <citation type="submission" date="2021-06" db="EMBL/GenBank/DDBJ databases">
        <title>FDA dAtabase for Regulatory Grade micrObial Sequences (FDA-ARGOS): Supporting development and validation of Infectious Disease Dx tests.</title>
        <authorList>
            <person name="Sproer C."/>
            <person name="Gronow S."/>
            <person name="Severitt S."/>
            <person name="Schroder I."/>
            <person name="Tallon L."/>
            <person name="Sadzewicz L."/>
            <person name="Zhao X."/>
            <person name="Boylan J."/>
            <person name="Ott S."/>
            <person name="Bowen H."/>
            <person name="Vavikolanu K."/>
            <person name="Mehta A."/>
            <person name="Aluvathingal J."/>
            <person name="Nadendla S."/>
            <person name="Lowell S."/>
            <person name="Myers T."/>
            <person name="Yan Y."/>
        </authorList>
    </citation>
    <scope>NUCLEOTIDE SEQUENCE [LARGE SCALE GENOMIC DNA]</scope>
    <source>
        <strain evidence="2 3">FDAARGOS 1425</strain>
    </source>
</reference>
<name>A0ABX8KVH6_9CORY</name>
<evidence type="ECO:0000313" key="2">
    <source>
        <dbReference type="EMBL" id="QXB18815.1"/>
    </source>
</evidence>
<keyword evidence="1" id="KW-1133">Transmembrane helix</keyword>
<dbReference type="GeneID" id="92748841"/>
<protein>
    <submittedName>
        <fullName evidence="2">Uncharacterized protein</fullName>
    </submittedName>
</protein>
<keyword evidence="1" id="KW-0812">Transmembrane</keyword>
<evidence type="ECO:0000256" key="1">
    <source>
        <dbReference type="SAM" id="Phobius"/>
    </source>
</evidence>
<keyword evidence="1" id="KW-0472">Membrane</keyword>
<keyword evidence="3" id="KW-1185">Reference proteome</keyword>
<dbReference type="Proteomes" id="UP000683520">
    <property type="component" value="Chromosome"/>
</dbReference>
<dbReference type="RefSeq" id="WP_092100391.1">
    <property type="nucleotide sequence ID" value="NZ_CP047198.1"/>
</dbReference>
<dbReference type="EMBL" id="CP077302">
    <property type="protein sequence ID" value="QXB18815.1"/>
    <property type="molecule type" value="Genomic_DNA"/>
</dbReference>
<gene>
    <name evidence="2" type="ORF">I6L55_01470</name>
</gene>
<feature type="transmembrane region" description="Helical" evidence="1">
    <location>
        <begin position="42"/>
        <end position="64"/>
    </location>
</feature>
<evidence type="ECO:0000313" key="3">
    <source>
        <dbReference type="Proteomes" id="UP000683520"/>
    </source>
</evidence>